<dbReference type="PANTHER" id="PTHR23407:SF1">
    <property type="entry name" value="5-FORMYLTETRAHYDROFOLATE CYCLO-LIGASE"/>
    <property type="match status" value="1"/>
</dbReference>
<dbReference type="PANTHER" id="PTHR23407">
    <property type="entry name" value="ATPASE INHIBITOR/5-FORMYLTETRAHYDROFOLATE CYCLO-LIGASE"/>
    <property type="match status" value="1"/>
</dbReference>
<evidence type="ECO:0000313" key="5">
    <source>
        <dbReference type="EMBL" id="MFD1018756.1"/>
    </source>
</evidence>
<dbReference type="EC" id="6.3.3.2" evidence="4"/>
<dbReference type="GO" id="GO:0030272">
    <property type="term" value="F:5-formyltetrahydrofolate cyclo-ligase activity"/>
    <property type="evidence" value="ECO:0007669"/>
    <property type="project" value="UniProtKB-EC"/>
</dbReference>
<organism evidence="5 6">
    <name type="scientific">Thalassobacillus hwangdonensis</name>
    <dbReference type="NCBI Taxonomy" id="546108"/>
    <lineage>
        <taxon>Bacteria</taxon>
        <taxon>Bacillati</taxon>
        <taxon>Bacillota</taxon>
        <taxon>Bacilli</taxon>
        <taxon>Bacillales</taxon>
        <taxon>Bacillaceae</taxon>
        <taxon>Thalassobacillus</taxon>
    </lineage>
</organism>
<evidence type="ECO:0000313" key="6">
    <source>
        <dbReference type="Proteomes" id="UP001596990"/>
    </source>
</evidence>
<evidence type="ECO:0000256" key="4">
    <source>
        <dbReference type="RuleBase" id="RU361279"/>
    </source>
</evidence>
<keyword evidence="5" id="KW-0436">Ligase</keyword>
<comment type="caution">
    <text evidence="5">The sequence shown here is derived from an EMBL/GenBank/DDBJ whole genome shotgun (WGS) entry which is preliminary data.</text>
</comment>
<dbReference type="RefSeq" id="WP_386057502.1">
    <property type="nucleotide sequence ID" value="NZ_JBHTKL010000001.1"/>
</dbReference>
<dbReference type="PIRSF" id="PIRSF006806">
    <property type="entry name" value="FTHF_cligase"/>
    <property type="match status" value="1"/>
</dbReference>
<reference evidence="6" key="1">
    <citation type="journal article" date="2019" name="Int. J. Syst. Evol. Microbiol.">
        <title>The Global Catalogue of Microorganisms (GCM) 10K type strain sequencing project: providing services to taxonomists for standard genome sequencing and annotation.</title>
        <authorList>
            <consortium name="The Broad Institute Genomics Platform"/>
            <consortium name="The Broad Institute Genome Sequencing Center for Infectious Disease"/>
            <person name="Wu L."/>
            <person name="Ma J."/>
        </authorList>
    </citation>
    <scope>NUCLEOTIDE SEQUENCE [LARGE SCALE GENOMIC DNA]</scope>
    <source>
        <strain evidence="6">CCUG 56607</strain>
    </source>
</reference>
<sequence length="185" mass="21564">MDKTQLRARGKKILSELNPEDKKRIEHSFYLHLFKSDIWKKAISIGVTVSQESEWNTEPIIRQAWDENKFTVVPKCEPKSKRLDFYKLDDFDQLETVYFGLKEPDPTKTEPLKKSQIDLLIVPGLIYDRHGFRVGFGGGYYDRFLENYEGETVSLAASNQIVETIPKDEFDIPVNHLITEEGFLY</sequence>
<evidence type="ECO:0000256" key="1">
    <source>
        <dbReference type="ARBA" id="ARBA00010638"/>
    </source>
</evidence>
<dbReference type="SUPFAM" id="SSF100950">
    <property type="entry name" value="NagB/RpiA/CoA transferase-like"/>
    <property type="match status" value="1"/>
</dbReference>
<gene>
    <name evidence="5" type="ORF">ACFQ2J_06025</name>
</gene>
<name>A0ABW3L085_9BACI</name>
<dbReference type="InterPro" id="IPR002698">
    <property type="entry name" value="FTHF_cligase"/>
</dbReference>
<dbReference type="NCBIfam" id="TIGR02727">
    <property type="entry name" value="MTHFS_bact"/>
    <property type="match status" value="1"/>
</dbReference>
<dbReference type="Proteomes" id="UP001596990">
    <property type="component" value="Unassembled WGS sequence"/>
</dbReference>
<keyword evidence="4" id="KW-0460">Magnesium</keyword>
<protein>
    <recommendedName>
        <fullName evidence="4">5-formyltetrahydrofolate cyclo-ligase</fullName>
        <ecNumber evidence="4">6.3.3.2</ecNumber>
    </recommendedName>
</protein>
<dbReference type="Gene3D" id="3.40.50.10420">
    <property type="entry name" value="NagB/RpiA/CoA transferase-like"/>
    <property type="match status" value="1"/>
</dbReference>
<evidence type="ECO:0000256" key="2">
    <source>
        <dbReference type="ARBA" id="ARBA00022741"/>
    </source>
</evidence>
<keyword evidence="3 4" id="KW-0067">ATP-binding</keyword>
<proteinExistence type="inferred from homology"/>
<comment type="catalytic activity">
    <reaction evidence="4">
        <text>(6S)-5-formyl-5,6,7,8-tetrahydrofolate + ATP = (6R)-5,10-methenyltetrahydrofolate + ADP + phosphate</text>
        <dbReference type="Rhea" id="RHEA:10488"/>
        <dbReference type="ChEBI" id="CHEBI:30616"/>
        <dbReference type="ChEBI" id="CHEBI:43474"/>
        <dbReference type="ChEBI" id="CHEBI:57455"/>
        <dbReference type="ChEBI" id="CHEBI:57457"/>
        <dbReference type="ChEBI" id="CHEBI:456216"/>
        <dbReference type="EC" id="6.3.3.2"/>
    </reaction>
</comment>
<keyword evidence="4" id="KW-0479">Metal-binding</keyword>
<evidence type="ECO:0000256" key="3">
    <source>
        <dbReference type="ARBA" id="ARBA00022840"/>
    </source>
</evidence>
<dbReference type="InterPro" id="IPR037171">
    <property type="entry name" value="NagB/RpiA_transferase-like"/>
</dbReference>
<dbReference type="EMBL" id="JBHTKL010000001">
    <property type="protein sequence ID" value="MFD1018756.1"/>
    <property type="molecule type" value="Genomic_DNA"/>
</dbReference>
<comment type="similarity">
    <text evidence="1 4">Belongs to the 5-formyltetrahydrofolate cyclo-ligase family.</text>
</comment>
<keyword evidence="2 4" id="KW-0547">Nucleotide-binding</keyword>
<dbReference type="Pfam" id="PF01812">
    <property type="entry name" value="5-FTHF_cyc-lig"/>
    <property type="match status" value="1"/>
</dbReference>
<dbReference type="InterPro" id="IPR024185">
    <property type="entry name" value="FTHF_cligase-like_sf"/>
</dbReference>
<comment type="cofactor">
    <cofactor evidence="4">
        <name>Mg(2+)</name>
        <dbReference type="ChEBI" id="CHEBI:18420"/>
    </cofactor>
</comment>
<keyword evidence="6" id="KW-1185">Reference proteome</keyword>
<accession>A0ABW3L085</accession>